<evidence type="ECO:0008006" key="4">
    <source>
        <dbReference type="Google" id="ProtNLM"/>
    </source>
</evidence>
<accession>A0A2W1JGX1</accession>
<keyword evidence="3" id="KW-1185">Reference proteome</keyword>
<dbReference type="EMBL" id="PQWO01000038">
    <property type="protein sequence ID" value="PZD70422.1"/>
    <property type="molecule type" value="Genomic_DNA"/>
</dbReference>
<keyword evidence="1" id="KW-0472">Membrane</keyword>
<sequence>MKRLQPLDRAAISLITIFTVLIVLLLLSGDRTVPQVRDFNWNNQQVGAENTAFTLEFNRTMDWEQVEENLQITPPLEGKASWSGRRFAYTLTDQMPYGTEFQVQLANILEASRGSRHQPKVMQPFTGEFQSRDRAFVYLGINGEEAGRLILRNLTQDEKTVLTPKNLYVVDYRIYPLGDRILFAANDLKVQEQQDFNPQLYTVTTGLKIDAPDLPATPTSDPGKTKLVLDNEKYQILKFELSQDGERIVIQRSLRRGEGLGAVDLWQLTNGSLKQLEGVTGGDFLIAPDSNTLVIAQGEGIALLPLEKQQTGEPLGFLPQFGVVLSFAPDGTAATMLRFNPDYSRSLFLVTNQGIQKELLKTKGSILKTAFGPQKQFLYGLLTQVQPGEEYIENPYLAKIDLESGQLTRLLNLLPQERTNISLAPDGSALLFDQVNTEGVEESSTLKLLPLDSDSQEPNLVAAGLNPRWLP</sequence>
<evidence type="ECO:0000313" key="3">
    <source>
        <dbReference type="Proteomes" id="UP000248857"/>
    </source>
</evidence>
<dbReference type="Gene3D" id="2.120.10.30">
    <property type="entry name" value="TolB, C-terminal domain"/>
    <property type="match status" value="1"/>
</dbReference>
<keyword evidence="1" id="KW-1133">Transmembrane helix</keyword>
<reference evidence="2 3" key="1">
    <citation type="journal article" date="2018" name="Sci. Rep.">
        <title>A novel species of the marine cyanobacterium Acaryochloris with a unique pigment content and lifestyle.</title>
        <authorList>
            <person name="Partensky F."/>
            <person name="Six C."/>
            <person name="Ratin M."/>
            <person name="Garczarek L."/>
            <person name="Vaulot D."/>
            <person name="Probert I."/>
            <person name="Calteau A."/>
            <person name="Gourvil P."/>
            <person name="Marie D."/>
            <person name="Grebert T."/>
            <person name="Bouchier C."/>
            <person name="Le Panse S."/>
            <person name="Gachenot M."/>
            <person name="Rodriguez F."/>
            <person name="Garrido J.L."/>
        </authorList>
    </citation>
    <scope>NUCLEOTIDE SEQUENCE [LARGE SCALE GENOMIC DNA]</scope>
    <source>
        <strain evidence="2 3">RCC1774</strain>
    </source>
</reference>
<dbReference type="InterPro" id="IPR011042">
    <property type="entry name" value="6-blade_b-propeller_TolB-like"/>
</dbReference>
<organism evidence="2 3">
    <name type="scientific">Acaryochloris thomasi RCC1774</name>
    <dbReference type="NCBI Taxonomy" id="1764569"/>
    <lineage>
        <taxon>Bacteria</taxon>
        <taxon>Bacillati</taxon>
        <taxon>Cyanobacteriota</taxon>
        <taxon>Cyanophyceae</taxon>
        <taxon>Acaryochloridales</taxon>
        <taxon>Acaryochloridaceae</taxon>
        <taxon>Acaryochloris</taxon>
        <taxon>Acaryochloris thomasi</taxon>
    </lineage>
</organism>
<evidence type="ECO:0000313" key="2">
    <source>
        <dbReference type="EMBL" id="PZD70422.1"/>
    </source>
</evidence>
<keyword evidence="1" id="KW-0812">Transmembrane</keyword>
<dbReference type="OrthoDB" id="475437at2"/>
<protein>
    <recommendedName>
        <fullName evidence="4">SbsA Ig-like domain-containing protein</fullName>
    </recommendedName>
</protein>
<dbReference type="SUPFAM" id="SSF82171">
    <property type="entry name" value="DPP6 N-terminal domain-like"/>
    <property type="match status" value="1"/>
</dbReference>
<dbReference type="Gene3D" id="2.60.40.3710">
    <property type="match status" value="1"/>
</dbReference>
<name>A0A2W1JGX1_9CYAN</name>
<dbReference type="RefSeq" id="WP_110989034.1">
    <property type="nucleotide sequence ID" value="NZ_CAWNWM010000038.1"/>
</dbReference>
<evidence type="ECO:0000256" key="1">
    <source>
        <dbReference type="SAM" id="Phobius"/>
    </source>
</evidence>
<dbReference type="Proteomes" id="UP000248857">
    <property type="component" value="Unassembled WGS sequence"/>
</dbReference>
<comment type="caution">
    <text evidence="2">The sequence shown here is derived from an EMBL/GenBank/DDBJ whole genome shotgun (WGS) entry which is preliminary data.</text>
</comment>
<gene>
    <name evidence="2" type="ORF">C1752_12975</name>
</gene>
<feature type="transmembrane region" description="Helical" evidence="1">
    <location>
        <begin position="12"/>
        <end position="29"/>
    </location>
</feature>
<dbReference type="AlphaFoldDB" id="A0A2W1JGX1"/>
<proteinExistence type="predicted"/>